<dbReference type="SUPFAM" id="SSF55298">
    <property type="entry name" value="YjgF-like"/>
    <property type="match status" value="1"/>
</dbReference>
<comment type="caution">
    <text evidence="1">The sequence shown here is derived from an EMBL/GenBank/DDBJ whole genome shotgun (WGS) entry which is preliminary data.</text>
</comment>
<dbReference type="PANTHER" id="PTHR11803:SF39">
    <property type="entry name" value="2-IMINOBUTANOATE_2-IMINOPROPANOATE DEAMINASE"/>
    <property type="match status" value="1"/>
</dbReference>
<accession>A0AAW2YPI0</accession>
<dbReference type="GO" id="GO:0005829">
    <property type="term" value="C:cytosol"/>
    <property type="evidence" value="ECO:0007669"/>
    <property type="project" value="TreeGrafter"/>
</dbReference>
<evidence type="ECO:0000313" key="2">
    <source>
        <dbReference type="Proteomes" id="UP001431209"/>
    </source>
</evidence>
<dbReference type="Proteomes" id="UP001431209">
    <property type="component" value="Unassembled WGS sequence"/>
</dbReference>
<name>A0AAW2YPI0_9EUKA</name>
<evidence type="ECO:0000313" key="1">
    <source>
        <dbReference type="EMBL" id="KAL0478813.1"/>
    </source>
</evidence>
<sequence>MTSTLIGMTRKPIRFGKCRSALNSVAYPHNILTTTSYTHAQSVNSVTIPRRSFNQTFKCLIIYSQVIKSNGTLYVSGLIGVDEETGVFVSDSTADQTMQALTNLKKVLEQSGSSVQHVTKAKILLSNFDDLPLVNQIYSECKKA</sequence>
<dbReference type="Pfam" id="PF01042">
    <property type="entry name" value="Ribonuc_L-PSP"/>
    <property type="match status" value="1"/>
</dbReference>
<reference evidence="1 2" key="1">
    <citation type="submission" date="2024-03" db="EMBL/GenBank/DDBJ databases">
        <title>The Acrasis kona genome and developmental transcriptomes reveal deep origins of eukaryotic multicellular pathways.</title>
        <authorList>
            <person name="Sheikh S."/>
            <person name="Fu C.-J."/>
            <person name="Brown M.W."/>
            <person name="Baldauf S.L."/>
        </authorList>
    </citation>
    <scope>NUCLEOTIDE SEQUENCE [LARGE SCALE GENOMIC DNA]</scope>
    <source>
        <strain evidence="1 2">ATCC MYA-3509</strain>
    </source>
</reference>
<dbReference type="PANTHER" id="PTHR11803">
    <property type="entry name" value="2-IMINOBUTANOATE/2-IMINOPROPANOATE DEAMINASE RIDA"/>
    <property type="match status" value="1"/>
</dbReference>
<keyword evidence="2" id="KW-1185">Reference proteome</keyword>
<proteinExistence type="predicted"/>
<dbReference type="AlphaFoldDB" id="A0AAW2YPI0"/>
<protein>
    <submittedName>
        <fullName evidence="1">Intermediate deaminase</fullName>
    </submittedName>
</protein>
<dbReference type="Gene3D" id="3.30.1330.40">
    <property type="entry name" value="RutC-like"/>
    <property type="match status" value="1"/>
</dbReference>
<dbReference type="GO" id="GO:0005739">
    <property type="term" value="C:mitochondrion"/>
    <property type="evidence" value="ECO:0007669"/>
    <property type="project" value="TreeGrafter"/>
</dbReference>
<gene>
    <name evidence="1" type="ORF">AKO1_008347</name>
</gene>
<dbReference type="CDD" id="cd00448">
    <property type="entry name" value="YjgF_YER057c_UK114_family"/>
    <property type="match status" value="1"/>
</dbReference>
<dbReference type="GO" id="GO:0019239">
    <property type="term" value="F:deaminase activity"/>
    <property type="evidence" value="ECO:0007669"/>
    <property type="project" value="TreeGrafter"/>
</dbReference>
<organism evidence="1 2">
    <name type="scientific">Acrasis kona</name>
    <dbReference type="NCBI Taxonomy" id="1008807"/>
    <lineage>
        <taxon>Eukaryota</taxon>
        <taxon>Discoba</taxon>
        <taxon>Heterolobosea</taxon>
        <taxon>Tetramitia</taxon>
        <taxon>Eutetramitia</taxon>
        <taxon>Acrasidae</taxon>
        <taxon>Acrasis</taxon>
    </lineage>
</organism>
<dbReference type="EMBL" id="JAOPGA020000467">
    <property type="protein sequence ID" value="KAL0478813.1"/>
    <property type="molecule type" value="Genomic_DNA"/>
</dbReference>
<dbReference type="InterPro" id="IPR035959">
    <property type="entry name" value="RutC-like_sf"/>
</dbReference>
<dbReference type="InterPro" id="IPR006175">
    <property type="entry name" value="YjgF/YER057c/UK114"/>
</dbReference>